<dbReference type="GO" id="GO:0070124">
    <property type="term" value="P:mitochondrial translational initiation"/>
    <property type="evidence" value="ECO:0007669"/>
    <property type="project" value="TreeGrafter"/>
</dbReference>
<feature type="compositionally biased region" description="Low complexity" evidence="4">
    <location>
        <begin position="45"/>
        <end position="59"/>
    </location>
</feature>
<dbReference type="EMBL" id="JRES01000735">
    <property type="protein sequence ID" value="KNC28902.1"/>
    <property type="molecule type" value="Genomic_DNA"/>
</dbReference>
<organism evidence="5 6">
    <name type="scientific">Lucilia cuprina</name>
    <name type="common">Green bottle fly</name>
    <name type="synonym">Australian sheep blowfly</name>
    <dbReference type="NCBI Taxonomy" id="7375"/>
    <lineage>
        <taxon>Eukaryota</taxon>
        <taxon>Metazoa</taxon>
        <taxon>Ecdysozoa</taxon>
        <taxon>Arthropoda</taxon>
        <taxon>Hexapoda</taxon>
        <taxon>Insecta</taxon>
        <taxon>Pterygota</taxon>
        <taxon>Neoptera</taxon>
        <taxon>Endopterygota</taxon>
        <taxon>Diptera</taxon>
        <taxon>Brachycera</taxon>
        <taxon>Muscomorpha</taxon>
        <taxon>Oestroidea</taxon>
        <taxon>Calliphoridae</taxon>
        <taxon>Luciliinae</taxon>
        <taxon>Lucilia</taxon>
    </lineage>
</organism>
<evidence type="ECO:0000313" key="6">
    <source>
        <dbReference type="Proteomes" id="UP000037069"/>
    </source>
</evidence>
<dbReference type="FunFam" id="3.30.110.10:FF:000006">
    <property type="entry name" value="Probable translation initiation factor, mitochondrial"/>
    <property type="match status" value="1"/>
</dbReference>
<protein>
    <recommendedName>
        <fullName evidence="7">Translation initiation factor 3 N-terminal domain-containing protein</fullName>
    </recommendedName>
</protein>
<evidence type="ECO:0008006" key="7">
    <source>
        <dbReference type="Google" id="ProtNLM"/>
    </source>
</evidence>
<dbReference type="InterPro" id="IPR036788">
    <property type="entry name" value="T_IF-3_C_sf"/>
</dbReference>
<gene>
    <name evidence="5" type="ORF">FF38_07362</name>
</gene>
<accession>A0A0L0C9I1</accession>
<dbReference type="InterPro" id="IPR001288">
    <property type="entry name" value="Translation_initiation_fac_3"/>
</dbReference>
<dbReference type="PANTHER" id="PTHR10938:SF0">
    <property type="entry name" value="TRANSLATION INITIATION FACTOR IF-3, MITOCHONDRIAL"/>
    <property type="match status" value="1"/>
</dbReference>
<dbReference type="OrthoDB" id="21573at2759"/>
<evidence type="ECO:0000256" key="3">
    <source>
        <dbReference type="ARBA" id="ARBA00022917"/>
    </source>
</evidence>
<dbReference type="Proteomes" id="UP000037069">
    <property type="component" value="Unassembled WGS sequence"/>
</dbReference>
<dbReference type="Gene3D" id="3.30.110.10">
    <property type="entry name" value="Translation initiation factor 3 (IF-3), C-terminal domain"/>
    <property type="match status" value="1"/>
</dbReference>
<evidence type="ECO:0000256" key="2">
    <source>
        <dbReference type="ARBA" id="ARBA00022540"/>
    </source>
</evidence>
<evidence type="ECO:0000256" key="4">
    <source>
        <dbReference type="SAM" id="MobiDB-lite"/>
    </source>
</evidence>
<proteinExistence type="inferred from homology"/>
<comment type="caution">
    <text evidence="5">The sequence shown here is derived from an EMBL/GenBank/DDBJ whole genome shotgun (WGS) entry which is preliminary data.</text>
</comment>
<keyword evidence="2" id="KW-0396">Initiation factor</keyword>
<dbReference type="OMA" id="QYENRIT"/>
<comment type="similarity">
    <text evidence="1">Belongs to the IF-3 family.</text>
</comment>
<evidence type="ECO:0000313" key="5">
    <source>
        <dbReference type="EMBL" id="KNC28902.1"/>
    </source>
</evidence>
<dbReference type="GO" id="GO:0032790">
    <property type="term" value="P:ribosome disassembly"/>
    <property type="evidence" value="ECO:0007669"/>
    <property type="project" value="TreeGrafter"/>
</dbReference>
<dbReference type="PANTHER" id="PTHR10938">
    <property type="entry name" value="TRANSLATION INITIATION FACTOR IF-3"/>
    <property type="match status" value="1"/>
</dbReference>
<dbReference type="SUPFAM" id="SSF55200">
    <property type="entry name" value="Translation initiation factor IF3, C-terminal domain"/>
    <property type="match status" value="1"/>
</dbReference>
<name>A0A0L0C9I1_LUCCU</name>
<keyword evidence="6" id="KW-1185">Reference proteome</keyword>
<dbReference type="STRING" id="7375.A0A0L0C9I1"/>
<reference evidence="5 6" key="1">
    <citation type="journal article" date="2015" name="Nat. Commun.">
        <title>Lucilia cuprina genome unlocks parasitic fly biology to underpin future interventions.</title>
        <authorList>
            <person name="Anstead C.A."/>
            <person name="Korhonen P.K."/>
            <person name="Young N.D."/>
            <person name="Hall R.S."/>
            <person name="Jex A.R."/>
            <person name="Murali S.C."/>
            <person name="Hughes D.S."/>
            <person name="Lee S.F."/>
            <person name="Perry T."/>
            <person name="Stroehlein A.J."/>
            <person name="Ansell B.R."/>
            <person name="Breugelmans B."/>
            <person name="Hofmann A."/>
            <person name="Qu J."/>
            <person name="Dugan S."/>
            <person name="Lee S.L."/>
            <person name="Chao H."/>
            <person name="Dinh H."/>
            <person name="Han Y."/>
            <person name="Doddapaneni H.V."/>
            <person name="Worley K.C."/>
            <person name="Muzny D.M."/>
            <person name="Ioannidis P."/>
            <person name="Waterhouse R.M."/>
            <person name="Zdobnov E.M."/>
            <person name="James P.J."/>
            <person name="Bagnall N.H."/>
            <person name="Kotze A.C."/>
            <person name="Gibbs R.A."/>
            <person name="Richards S."/>
            <person name="Batterham P."/>
            <person name="Gasser R.B."/>
        </authorList>
    </citation>
    <scope>NUCLEOTIDE SEQUENCE [LARGE SCALE GENOMIC DNA]</scope>
    <source>
        <strain evidence="5 6">LS</strain>
        <tissue evidence="5">Full body</tissue>
    </source>
</reference>
<dbReference type="GO" id="GO:0005739">
    <property type="term" value="C:mitochondrion"/>
    <property type="evidence" value="ECO:0007669"/>
    <property type="project" value="TreeGrafter"/>
</dbReference>
<keyword evidence="3" id="KW-0648">Protein biosynthesis</keyword>
<sequence length="237" mass="26706">MAFLLRNTLKFSLQKQLLKACSQQKQQLQQNGFKTSSFLLNPHKQNPNTTQQNDTTANAQKKHKESIKITLIQNQNMTVTALEEAQSLAKRRSMHLVKVQDMDAKTQRPVYKLLTAAEMLQSELSDKSSSAADKSAGKKSEKSLNIGSRIAEHDLASRLKNISKWLNKQHEVRILIQGNSQQDMANCEKIFKTIEESIKTPQIIGKIVQKRTKGNIVKFNILPVAPDTNVKADVKSQ</sequence>
<feature type="region of interest" description="Disordered" evidence="4">
    <location>
        <begin position="41"/>
        <end position="61"/>
    </location>
</feature>
<dbReference type="GO" id="GO:0003743">
    <property type="term" value="F:translation initiation factor activity"/>
    <property type="evidence" value="ECO:0007669"/>
    <property type="project" value="UniProtKB-KW"/>
</dbReference>
<evidence type="ECO:0000256" key="1">
    <source>
        <dbReference type="ARBA" id="ARBA00005439"/>
    </source>
</evidence>
<dbReference type="GO" id="GO:0043022">
    <property type="term" value="F:ribosome binding"/>
    <property type="evidence" value="ECO:0007669"/>
    <property type="project" value="TreeGrafter"/>
</dbReference>
<dbReference type="AlphaFoldDB" id="A0A0L0C9I1"/>